<accession>A0AAP3UYV2</accession>
<proteinExistence type="predicted"/>
<evidence type="ECO:0000313" key="2">
    <source>
        <dbReference type="EMBL" id="MDF1586237.1"/>
    </source>
</evidence>
<dbReference type="AlphaFoldDB" id="A0AAP3UYV2"/>
<reference evidence="2 3" key="1">
    <citation type="submission" date="2023-03" db="EMBL/GenBank/DDBJ databases">
        <title>YIM 152171 draft genome.</title>
        <authorList>
            <person name="Yang Z."/>
        </authorList>
    </citation>
    <scope>NUCLEOTIDE SEQUENCE [LARGE SCALE GENOMIC DNA]</scope>
    <source>
        <strain evidence="2 3">YIM 152171</strain>
    </source>
</reference>
<comment type="caution">
    <text evidence="2">The sequence shown here is derived from an EMBL/GenBank/DDBJ whole genome shotgun (WGS) entry which is preliminary data.</text>
</comment>
<evidence type="ECO:0008006" key="4">
    <source>
        <dbReference type="Google" id="ProtNLM"/>
    </source>
</evidence>
<organism evidence="2 3">
    <name type="scientific">Marinimicrococcus flavescens</name>
    <dbReference type="NCBI Taxonomy" id="3031815"/>
    <lineage>
        <taxon>Bacteria</taxon>
        <taxon>Pseudomonadati</taxon>
        <taxon>Pseudomonadota</taxon>
        <taxon>Alphaproteobacteria</taxon>
        <taxon>Geminicoccales</taxon>
        <taxon>Geminicoccaceae</taxon>
        <taxon>Marinimicrococcus</taxon>
    </lineage>
</organism>
<dbReference type="RefSeq" id="WP_327788654.1">
    <property type="nucleotide sequence ID" value="NZ_JARGEQ010000076.1"/>
</dbReference>
<evidence type="ECO:0000313" key="3">
    <source>
        <dbReference type="Proteomes" id="UP001301140"/>
    </source>
</evidence>
<name>A0AAP3UYV2_9PROT</name>
<sequence length="102" mass="9826">MALLALLSFLGAAGAVSGHPASLPAPTLPAFVTTVAAPADAASCRPGAGPCCATAHAGCGIAFLPAAGVELPAPAGFRPLPEPGPLFRSRVPAPPTPPPIPC</sequence>
<dbReference type="EMBL" id="JARGEQ010000076">
    <property type="protein sequence ID" value="MDF1586237.1"/>
    <property type="molecule type" value="Genomic_DNA"/>
</dbReference>
<protein>
    <recommendedName>
        <fullName evidence="4">DUF2946 domain-containing protein</fullName>
    </recommendedName>
</protein>
<evidence type="ECO:0000256" key="1">
    <source>
        <dbReference type="SAM" id="SignalP"/>
    </source>
</evidence>
<keyword evidence="1" id="KW-0732">Signal</keyword>
<feature type="signal peptide" evidence="1">
    <location>
        <begin position="1"/>
        <end position="17"/>
    </location>
</feature>
<feature type="chain" id="PRO_5042876862" description="DUF2946 domain-containing protein" evidence="1">
    <location>
        <begin position="18"/>
        <end position="102"/>
    </location>
</feature>
<gene>
    <name evidence="2" type="ORF">PZ740_07545</name>
</gene>
<dbReference type="Proteomes" id="UP001301140">
    <property type="component" value="Unassembled WGS sequence"/>
</dbReference>
<keyword evidence="3" id="KW-1185">Reference proteome</keyword>